<dbReference type="Proteomes" id="UP000789901">
    <property type="component" value="Unassembled WGS sequence"/>
</dbReference>
<name>A0ABN7WJB2_GIGMA</name>
<protein>
    <submittedName>
        <fullName evidence="2">37054_t:CDS:1</fullName>
    </submittedName>
</protein>
<feature type="non-terminal residue" evidence="2">
    <location>
        <position position="1"/>
    </location>
</feature>
<comment type="caution">
    <text evidence="2">The sequence shown here is derived from an EMBL/GenBank/DDBJ whole genome shotgun (WGS) entry which is preliminary data.</text>
</comment>
<gene>
    <name evidence="2" type="ORF">GMARGA_LOCUS31512</name>
</gene>
<evidence type="ECO:0000313" key="2">
    <source>
        <dbReference type="EMBL" id="CAG8833354.1"/>
    </source>
</evidence>
<accession>A0ABN7WJB2</accession>
<sequence length="233" mass="26299">HKLTNEMSLEELSQYVPEILELLTDNKEKKHQVCNRLLNGYKFSKEQVFALIPLQRVGRYKSQVPVPEKSGLEAEEVNTCQVSDNVKAISKALVKTAPDPIVVLSVSLGFEENCELSIDQCEDEGIDFLDYFLLESVTERLNLYDVSNIPDKQALADKVSSSDIWIEKMVKKLERDVASLATELEDLDDCMDKSTMVDLIHEIVFTLINEKGKSFSNSSDSSEESNSVETVRE</sequence>
<feature type="region of interest" description="Disordered" evidence="1">
    <location>
        <begin position="214"/>
        <end position="233"/>
    </location>
</feature>
<evidence type="ECO:0000256" key="1">
    <source>
        <dbReference type="SAM" id="MobiDB-lite"/>
    </source>
</evidence>
<reference evidence="2 3" key="1">
    <citation type="submission" date="2021-06" db="EMBL/GenBank/DDBJ databases">
        <authorList>
            <person name="Kallberg Y."/>
            <person name="Tangrot J."/>
            <person name="Rosling A."/>
        </authorList>
    </citation>
    <scope>NUCLEOTIDE SEQUENCE [LARGE SCALE GENOMIC DNA]</scope>
    <source>
        <strain evidence="2 3">120-4 pot B 10/14</strain>
    </source>
</reference>
<evidence type="ECO:0000313" key="3">
    <source>
        <dbReference type="Proteomes" id="UP000789901"/>
    </source>
</evidence>
<feature type="compositionally biased region" description="Low complexity" evidence="1">
    <location>
        <begin position="214"/>
        <end position="227"/>
    </location>
</feature>
<keyword evidence="3" id="KW-1185">Reference proteome</keyword>
<proteinExistence type="predicted"/>
<dbReference type="EMBL" id="CAJVQB010047186">
    <property type="protein sequence ID" value="CAG8833354.1"/>
    <property type="molecule type" value="Genomic_DNA"/>
</dbReference>
<organism evidence="2 3">
    <name type="scientific">Gigaspora margarita</name>
    <dbReference type="NCBI Taxonomy" id="4874"/>
    <lineage>
        <taxon>Eukaryota</taxon>
        <taxon>Fungi</taxon>
        <taxon>Fungi incertae sedis</taxon>
        <taxon>Mucoromycota</taxon>
        <taxon>Glomeromycotina</taxon>
        <taxon>Glomeromycetes</taxon>
        <taxon>Diversisporales</taxon>
        <taxon>Gigasporaceae</taxon>
        <taxon>Gigaspora</taxon>
    </lineage>
</organism>